<feature type="signal peptide" evidence="1">
    <location>
        <begin position="1"/>
        <end position="22"/>
    </location>
</feature>
<sequence>MLASIAMMLVSLTATIFLDVRGLCSPLHTKTGREPEMTEIGNGNRQLCTARATTNPFACNLQHLVVVMDETRPFHKRTPL</sequence>
<reference evidence="2" key="1">
    <citation type="submission" date="2018-01" db="EMBL/GenBank/DDBJ databases">
        <title>An insight into the sialome of Amazonian anophelines.</title>
        <authorList>
            <person name="Ribeiro J.M."/>
            <person name="Scarpassa V."/>
            <person name="Calvo E."/>
        </authorList>
    </citation>
    <scope>NUCLEOTIDE SEQUENCE</scope>
    <source>
        <tissue evidence="2">Salivary glands</tissue>
    </source>
</reference>
<evidence type="ECO:0000313" key="2">
    <source>
        <dbReference type="EMBL" id="MBW62696.1"/>
    </source>
</evidence>
<protein>
    <submittedName>
        <fullName evidence="2">Putative secreted protein</fullName>
    </submittedName>
</protein>
<accession>A0A2M4CBG7</accession>
<evidence type="ECO:0000256" key="1">
    <source>
        <dbReference type="SAM" id="SignalP"/>
    </source>
</evidence>
<organism evidence="2">
    <name type="scientific">Anopheles marajoara</name>
    <dbReference type="NCBI Taxonomy" id="58244"/>
    <lineage>
        <taxon>Eukaryota</taxon>
        <taxon>Metazoa</taxon>
        <taxon>Ecdysozoa</taxon>
        <taxon>Arthropoda</taxon>
        <taxon>Hexapoda</taxon>
        <taxon>Insecta</taxon>
        <taxon>Pterygota</taxon>
        <taxon>Neoptera</taxon>
        <taxon>Endopterygota</taxon>
        <taxon>Diptera</taxon>
        <taxon>Nematocera</taxon>
        <taxon>Culicoidea</taxon>
        <taxon>Culicidae</taxon>
        <taxon>Anophelinae</taxon>
        <taxon>Anopheles</taxon>
    </lineage>
</organism>
<name>A0A2M4CBG7_9DIPT</name>
<dbReference type="EMBL" id="GGFJ01013555">
    <property type="protein sequence ID" value="MBW62696.1"/>
    <property type="molecule type" value="Transcribed_RNA"/>
</dbReference>
<feature type="chain" id="PRO_5014856830" evidence="1">
    <location>
        <begin position="23"/>
        <end position="80"/>
    </location>
</feature>
<proteinExistence type="predicted"/>
<keyword evidence="1" id="KW-0732">Signal</keyword>
<dbReference type="AlphaFoldDB" id="A0A2M4CBG7"/>